<dbReference type="Proteomes" id="UP000427769">
    <property type="component" value="Chromosome"/>
</dbReference>
<accession>A0A5K7Z558</accession>
<dbReference type="RefSeq" id="WP_155303747.1">
    <property type="nucleotide sequence ID" value="NZ_AP021875.1"/>
</dbReference>
<reference evidence="1 2" key="1">
    <citation type="submission" date="2019-11" db="EMBL/GenBank/DDBJ databases">
        <title>Comparative genomics of hydrocarbon-degrading Desulfosarcina strains.</title>
        <authorList>
            <person name="Watanabe M."/>
            <person name="Kojima H."/>
            <person name="Fukui M."/>
        </authorList>
    </citation>
    <scope>NUCLEOTIDE SEQUENCE [LARGE SCALE GENOMIC DNA]</scope>
    <source>
        <strain evidence="1 2">PP31</strain>
    </source>
</reference>
<dbReference type="EMBL" id="AP021875">
    <property type="protein sequence ID" value="BBO74761.1"/>
    <property type="molecule type" value="Genomic_DNA"/>
</dbReference>
<evidence type="ECO:0000313" key="1">
    <source>
        <dbReference type="EMBL" id="BBO74761.1"/>
    </source>
</evidence>
<evidence type="ECO:0000313" key="2">
    <source>
        <dbReference type="Proteomes" id="UP000427769"/>
    </source>
</evidence>
<proteinExistence type="predicted"/>
<gene>
    <name evidence="1" type="ORF">DSCW_21780</name>
</gene>
<dbReference type="KEGG" id="dwd:DSCW_21780"/>
<organism evidence="1 2">
    <name type="scientific">Desulfosarcina widdelii</name>
    <dbReference type="NCBI Taxonomy" id="947919"/>
    <lineage>
        <taxon>Bacteria</taxon>
        <taxon>Pseudomonadati</taxon>
        <taxon>Thermodesulfobacteriota</taxon>
        <taxon>Desulfobacteria</taxon>
        <taxon>Desulfobacterales</taxon>
        <taxon>Desulfosarcinaceae</taxon>
        <taxon>Desulfosarcina</taxon>
    </lineage>
</organism>
<protein>
    <submittedName>
        <fullName evidence="1">Uncharacterized protein</fullName>
    </submittedName>
</protein>
<name>A0A5K7Z558_9BACT</name>
<dbReference type="AlphaFoldDB" id="A0A5K7Z558"/>
<dbReference type="OrthoDB" id="159125at28221"/>
<keyword evidence="2" id="KW-1185">Reference proteome</keyword>
<sequence length="73" mass="8377">MLVQSATDETVKPILDGLQGINRYLAMINNRLEMLLLSDLPDYVMTDLVKVYQAEEEASQIVRSLNIYCHKTF</sequence>